<protein>
    <recommendedName>
        <fullName evidence="3">histidine kinase</fullName>
        <ecNumber evidence="3">2.7.13.3</ecNumber>
    </recommendedName>
</protein>
<dbReference type="Gene3D" id="3.30.565.10">
    <property type="entry name" value="Histidine kinase-like ATPase, C-terminal domain"/>
    <property type="match status" value="1"/>
</dbReference>
<dbReference type="SMART" id="SM00388">
    <property type="entry name" value="HisKA"/>
    <property type="match status" value="1"/>
</dbReference>
<keyword evidence="6" id="KW-0547">Nucleotide-binding</keyword>
<evidence type="ECO:0000256" key="6">
    <source>
        <dbReference type="ARBA" id="ARBA00022741"/>
    </source>
</evidence>
<dbReference type="GO" id="GO:0000156">
    <property type="term" value="F:phosphorelay response regulator activity"/>
    <property type="evidence" value="ECO:0007669"/>
    <property type="project" value="TreeGrafter"/>
</dbReference>
<dbReference type="InterPro" id="IPR036890">
    <property type="entry name" value="HATPase_C_sf"/>
</dbReference>
<dbReference type="EMBL" id="FNAK01000008">
    <property type="protein sequence ID" value="SDE58711.1"/>
    <property type="molecule type" value="Genomic_DNA"/>
</dbReference>
<dbReference type="GO" id="GO:0007234">
    <property type="term" value="P:osmosensory signaling via phosphorelay pathway"/>
    <property type="evidence" value="ECO:0007669"/>
    <property type="project" value="TreeGrafter"/>
</dbReference>
<keyword evidence="7 14" id="KW-0418">Kinase</keyword>
<organism evidence="14 15">
    <name type="scientific">Kordiimonas lacus</name>
    <dbReference type="NCBI Taxonomy" id="637679"/>
    <lineage>
        <taxon>Bacteria</taxon>
        <taxon>Pseudomonadati</taxon>
        <taxon>Pseudomonadota</taxon>
        <taxon>Alphaproteobacteria</taxon>
        <taxon>Kordiimonadales</taxon>
        <taxon>Kordiimonadaceae</taxon>
        <taxon>Kordiimonas</taxon>
    </lineage>
</organism>
<dbReference type="GO" id="GO:0016020">
    <property type="term" value="C:membrane"/>
    <property type="evidence" value="ECO:0007669"/>
    <property type="project" value="UniProtKB-SubCell"/>
</dbReference>
<evidence type="ECO:0000256" key="5">
    <source>
        <dbReference type="ARBA" id="ARBA00022692"/>
    </source>
</evidence>
<keyword evidence="4" id="KW-0808">Transferase</keyword>
<dbReference type="SMART" id="SM00387">
    <property type="entry name" value="HATPase_c"/>
    <property type="match status" value="1"/>
</dbReference>
<dbReference type="SUPFAM" id="SSF55874">
    <property type="entry name" value="ATPase domain of HSP90 chaperone/DNA topoisomerase II/histidine kinase"/>
    <property type="match status" value="1"/>
</dbReference>
<sequence length="789" mass="88698">MPFGDLPSYAIWIVIGVAATAWVALALYALWRTGRATDRARSLQDLANFLDSMIQTDRRHPIWLWTDGRMQADADTLDLVGLDEGARTLDELVTADNGIPDRTVADLKRSLNSGGDISTPLVIDRGKNQPRLILDFQWLPARDDRWPASILWIEESMDRTARTNRQGVRALELKLKDLSRVFNNLPFPVWVRGPDYGLVDVNDAYVKAVDGNSVYDVTERNMELFDRGSLAAARKARDTGERVRERRFGVTDGQRRAFAVTNMPLDEEGHVMGIAVDVTGEEEALSELARVLEAQSETLNRLRSPVAIFGPAQTLRFYNSAFARLSHLSEDVLSSQLRHSEILDAMREKRRLPEQVDFQQWKKNILKHYTTLLEPFEEMWHLPDGTAHRVVTQPHPFGGLLILFEDVTDRLALERSYNTLMAVQQETLDNMVEAIAVFGTDGRLQLSNPAFRSLWQLTEDDIDGNPHLTELTSRVPAISDEKDPRFSDFKSHLVSWVSEHKHRSGRWYRTDDAVIDFAIVPLPDGGVMLTQSDVTDSFKVEQALRERSSALEAADRLKSEFITNMSYELRTPLNSIIGFAEMLDQKMFGELNDHQADYVKNILTASGELKDLIADVLDLAVLDAGEAHLTLKPMNVTEAIKDTGHLVVELARKSEIQVKLDKLEDVGIIEADERRVRQAFYNMVSSMLNFARLGGRLFIKLSGTDDEVIINIKNPDSGLTERERDRLVNTVRMGASPGGKLATGLDLALVRSIVNLHHGRIRLDPLGEEGLSLSCELPRTQPVAAEPVK</sequence>
<dbReference type="RefSeq" id="WP_241493352.1">
    <property type="nucleotide sequence ID" value="NZ_FNAK01000008.1"/>
</dbReference>
<accession>A0A1G7E4V4</accession>
<dbReference type="CDD" id="cd00082">
    <property type="entry name" value="HisKA"/>
    <property type="match status" value="1"/>
</dbReference>
<comment type="catalytic activity">
    <reaction evidence="1">
        <text>ATP + protein L-histidine = ADP + protein N-phospho-L-histidine.</text>
        <dbReference type="EC" id="2.7.13.3"/>
    </reaction>
</comment>
<evidence type="ECO:0000256" key="11">
    <source>
        <dbReference type="ARBA" id="ARBA00023136"/>
    </source>
</evidence>
<dbReference type="AlphaFoldDB" id="A0A1G7E4V4"/>
<dbReference type="Proteomes" id="UP000183685">
    <property type="component" value="Unassembled WGS sequence"/>
</dbReference>
<evidence type="ECO:0000256" key="12">
    <source>
        <dbReference type="SAM" id="Phobius"/>
    </source>
</evidence>
<keyword evidence="5 12" id="KW-0812">Transmembrane</keyword>
<dbReference type="STRING" id="637679.GCA_001550055_00064"/>
<proteinExistence type="predicted"/>
<dbReference type="Gene3D" id="3.30.450.20">
    <property type="entry name" value="PAS domain"/>
    <property type="match status" value="2"/>
</dbReference>
<keyword evidence="9 12" id="KW-1133">Transmembrane helix</keyword>
<evidence type="ECO:0000313" key="14">
    <source>
        <dbReference type="EMBL" id="SDE58711.1"/>
    </source>
</evidence>
<keyword evidence="10" id="KW-0902">Two-component regulatory system</keyword>
<evidence type="ECO:0000256" key="7">
    <source>
        <dbReference type="ARBA" id="ARBA00022777"/>
    </source>
</evidence>
<dbReference type="GO" id="GO:0005524">
    <property type="term" value="F:ATP binding"/>
    <property type="evidence" value="ECO:0007669"/>
    <property type="project" value="UniProtKB-KW"/>
</dbReference>
<comment type="subcellular location">
    <subcellularLocation>
        <location evidence="2">Membrane</location>
        <topology evidence="2">Multi-pass membrane protein</topology>
    </subcellularLocation>
</comment>
<dbReference type="GO" id="GO:0030295">
    <property type="term" value="F:protein kinase activator activity"/>
    <property type="evidence" value="ECO:0007669"/>
    <property type="project" value="TreeGrafter"/>
</dbReference>
<keyword evidence="15" id="KW-1185">Reference proteome</keyword>
<keyword evidence="11 12" id="KW-0472">Membrane</keyword>
<dbReference type="EC" id="2.7.13.3" evidence="3"/>
<dbReference type="Pfam" id="PF00512">
    <property type="entry name" value="HisKA"/>
    <property type="match status" value="1"/>
</dbReference>
<dbReference type="GO" id="GO:0000155">
    <property type="term" value="F:phosphorelay sensor kinase activity"/>
    <property type="evidence" value="ECO:0007669"/>
    <property type="project" value="InterPro"/>
</dbReference>
<dbReference type="InterPro" id="IPR003594">
    <property type="entry name" value="HATPase_dom"/>
</dbReference>
<evidence type="ECO:0000259" key="13">
    <source>
        <dbReference type="PROSITE" id="PS50109"/>
    </source>
</evidence>
<name>A0A1G7E4V4_9PROT</name>
<evidence type="ECO:0000256" key="3">
    <source>
        <dbReference type="ARBA" id="ARBA00012438"/>
    </source>
</evidence>
<keyword evidence="8" id="KW-0067">ATP-binding</keyword>
<dbReference type="InterPro" id="IPR050351">
    <property type="entry name" value="BphY/WalK/GraS-like"/>
</dbReference>
<dbReference type="PANTHER" id="PTHR42878:SF7">
    <property type="entry name" value="SENSOR HISTIDINE KINASE GLRK"/>
    <property type="match status" value="1"/>
</dbReference>
<dbReference type="InterPro" id="IPR003661">
    <property type="entry name" value="HisK_dim/P_dom"/>
</dbReference>
<evidence type="ECO:0000256" key="8">
    <source>
        <dbReference type="ARBA" id="ARBA00022840"/>
    </source>
</evidence>
<gene>
    <name evidence="14" type="ORF">SAMN04488071_3285</name>
</gene>
<dbReference type="Pfam" id="PF02518">
    <property type="entry name" value="HATPase_c"/>
    <property type="match status" value="1"/>
</dbReference>
<dbReference type="InterPro" id="IPR035965">
    <property type="entry name" value="PAS-like_dom_sf"/>
</dbReference>
<dbReference type="Pfam" id="PF12860">
    <property type="entry name" value="PAS_7"/>
    <property type="match status" value="2"/>
</dbReference>
<dbReference type="SUPFAM" id="SSF55785">
    <property type="entry name" value="PYP-like sensor domain (PAS domain)"/>
    <property type="match status" value="2"/>
</dbReference>
<dbReference type="InterPro" id="IPR000014">
    <property type="entry name" value="PAS"/>
</dbReference>
<evidence type="ECO:0000256" key="10">
    <source>
        <dbReference type="ARBA" id="ARBA00023012"/>
    </source>
</evidence>
<dbReference type="PANTHER" id="PTHR42878">
    <property type="entry name" value="TWO-COMPONENT HISTIDINE KINASE"/>
    <property type="match status" value="1"/>
</dbReference>
<reference evidence="14 15" key="1">
    <citation type="submission" date="2016-10" db="EMBL/GenBank/DDBJ databases">
        <authorList>
            <person name="de Groot N.N."/>
        </authorList>
    </citation>
    <scope>NUCLEOTIDE SEQUENCE [LARGE SCALE GENOMIC DNA]</scope>
    <source>
        <strain evidence="14 15">CGMCC 1.9109</strain>
    </source>
</reference>
<dbReference type="InterPro" id="IPR036097">
    <property type="entry name" value="HisK_dim/P_sf"/>
</dbReference>
<evidence type="ECO:0000256" key="9">
    <source>
        <dbReference type="ARBA" id="ARBA00022989"/>
    </source>
</evidence>
<evidence type="ECO:0000256" key="2">
    <source>
        <dbReference type="ARBA" id="ARBA00004141"/>
    </source>
</evidence>
<evidence type="ECO:0000313" key="15">
    <source>
        <dbReference type="Proteomes" id="UP000183685"/>
    </source>
</evidence>
<feature type="domain" description="Histidine kinase" evidence="13">
    <location>
        <begin position="564"/>
        <end position="781"/>
    </location>
</feature>
<dbReference type="PROSITE" id="PS50109">
    <property type="entry name" value="HIS_KIN"/>
    <property type="match status" value="1"/>
</dbReference>
<dbReference type="Gene3D" id="1.10.287.130">
    <property type="match status" value="1"/>
</dbReference>
<dbReference type="SUPFAM" id="SSF47384">
    <property type="entry name" value="Homodimeric domain of signal transducing histidine kinase"/>
    <property type="match status" value="1"/>
</dbReference>
<evidence type="ECO:0000256" key="1">
    <source>
        <dbReference type="ARBA" id="ARBA00000085"/>
    </source>
</evidence>
<dbReference type="SMART" id="SM00091">
    <property type="entry name" value="PAS"/>
    <property type="match status" value="3"/>
</dbReference>
<evidence type="ECO:0000256" key="4">
    <source>
        <dbReference type="ARBA" id="ARBA00022679"/>
    </source>
</evidence>
<dbReference type="InterPro" id="IPR005467">
    <property type="entry name" value="His_kinase_dom"/>
</dbReference>
<feature type="transmembrane region" description="Helical" evidence="12">
    <location>
        <begin position="6"/>
        <end position="31"/>
    </location>
</feature>